<name>A0A0N4WH45_HAEPC</name>
<dbReference type="EMBL" id="UZAF01017231">
    <property type="protein sequence ID" value="VDO39415.1"/>
    <property type="molecule type" value="Genomic_DNA"/>
</dbReference>
<evidence type="ECO:0000313" key="2">
    <source>
        <dbReference type="Proteomes" id="UP000268014"/>
    </source>
</evidence>
<dbReference type="WBParaSite" id="HPLM_0001018601-mRNA-1">
    <property type="protein sequence ID" value="HPLM_0001018601-mRNA-1"/>
    <property type="gene ID" value="HPLM_0001018601"/>
</dbReference>
<evidence type="ECO:0000313" key="3">
    <source>
        <dbReference type="WBParaSite" id="HPLM_0001018601-mRNA-1"/>
    </source>
</evidence>
<reference evidence="1 2" key="2">
    <citation type="submission" date="2018-11" db="EMBL/GenBank/DDBJ databases">
        <authorList>
            <consortium name="Pathogen Informatics"/>
        </authorList>
    </citation>
    <scope>NUCLEOTIDE SEQUENCE [LARGE SCALE GENOMIC DNA]</scope>
    <source>
        <strain evidence="1 2">MHpl1</strain>
    </source>
</reference>
<reference evidence="3" key="1">
    <citation type="submission" date="2016-04" db="UniProtKB">
        <authorList>
            <consortium name="WormBaseParasite"/>
        </authorList>
    </citation>
    <scope>IDENTIFICATION</scope>
</reference>
<sequence length="73" mass="8629">MFRRNVQVHTFLHEYRSILDSYLSCGSICHKTWIKMPGQKVCQQVVAICIILRRFAGHKIQQNSKTLLRQRIT</sequence>
<gene>
    <name evidence="1" type="ORF">HPLM_LOCUS10178</name>
</gene>
<organism evidence="3">
    <name type="scientific">Haemonchus placei</name>
    <name type="common">Barber's pole worm</name>
    <dbReference type="NCBI Taxonomy" id="6290"/>
    <lineage>
        <taxon>Eukaryota</taxon>
        <taxon>Metazoa</taxon>
        <taxon>Ecdysozoa</taxon>
        <taxon>Nematoda</taxon>
        <taxon>Chromadorea</taxon>
        <taxon>Rhabditida</taxon>
        <taxon>Rhabditina</taxon>
        <taxon>Rhabditomorpha</taxon>
        <taxon>Strongyloidea</taxon>
        <taxon>Trichostrongylidae</taxon>
        <taxon>Haemonchus</taxon>
    </lineage>
</organism>
<accession>A0A0N4WH45</accession>
<dbReference type="AlphaFoldDB" id="A0A0N4WH45"/>
<proteinExistence type="predicted"/>
<dbReference type="Proteomes" id="UP000268014">
    <property type="component" value="Unassembled WGS sequence"/>
</dbReference>
<keyword evidence="2" id="KW-1185">Reference proteome</keyword>
<protein>
    <submittedName>
        <fullName evidence="3">Ovule protein</fullName>
    </submittedName>
</protein>
<evidence type="ECO:0000313" key="1">
    <source>
        <dbReference type="EMBL" id="VDO39415.1"/>
    </source>
</evidence>